<evidence type="ECO:0000256" key="1">
    <source>
        <dbReference type="SAM" id="MobiDB-lite"/>
    </source>
</evidence>
<keyword evidence="3" id="KW-1185">Reference proteome</keyword>
<accession>A0AAD6REM6</accession>
<gene>
    <name evidence="2" type="ORF">NC653_006593</name>
</gene>
<name>A0AAD6REM6_9ROSI</name>
<proteinExistence type="predicted"/>
<dbReference type="EMBL" id="JAQIZT010000002">
    <property type="protein sequence ID" value="KAJ7007605.1"/>
    <property type="molecule type" value="Genomic_DNA"/>
</dbReference>
<evidence type="ECO:0000313" key="3">
    <source>
        <dbReference type="Proteomes" id="UP001164929"/>
    </source>
</evidence>
<feature type="region of interest" description="Disordered" evidence="1">
    <location>
        <begin position="15"/>
        <end position="80"/>
    </location>
</feature>
<comment type="caution">
    <text evidence="2">The sequence shown here is derived from an EMBL/GenBank/DDBJ whole genome shotgun (WGS) entry which is preliminary data.</text>
</comment>
<protein>
    <submittedName>
        <fullName evidence="2">Uncharacterized protein</fullName>
    </submittedName>
</protein>
<dbReference type="AlphaFoldDB" id="A0AAD6REM6"/>
<feature type="compositionally biased region" description="Polar residues" evidence="1">
    <location>
        <begin position="15"/>
        <end position="27"/>
    </location>
</feature>
<sequence>MIPIRHNTQALLWPSLPTSASFTTARPSNPLKHRRSTTSFQSQIQPNHIATDPISSNHNPLDTNLNHPAINRSPLKPINT</sequence>
<feature type="compositionally biased region" description="Polar residues" evidence="1">
    <location>
        <begin position="37"/>
        <end position="66"/>
    </location>
</feature>
<reference evidence="2" key="1">
    <citation type="journal article" date="2023" name="Mol. Ecol. Resour.">
        <title>Chromosome-level genome assembly of a triploid poplar Populus alba 'Berolinensis'.</title>
        <authorList>
            <person name="Chen S."/>
            <person name="Yu Y."/>
            <person name="Wang X."/>
            <person name="Wang S."/>
            <person name="Zhang T."/>
            <person name="Zhou Y."/>
            <person name="He R."/>
            <person name="Meng N."/>
            <person name="Wang Y."/>
            <person name="Liu W."/>
            <person name="Liu Z."/>
            <person name="Liu J."/>
            <person name="Guo Q."/>
            <person name="Huang H."/>
            <person name="Sederoff R.R."/>
            <person name="Wang G."/>
            <person name="Qu G."/>
            <person name="Chen S."/>
        </authorList>
    </citation>
    <scope>NUCLEOTIDE SEQUENCE</scope>
    <source>
        <strain evidence="2">SC-2020</strain>
    </source>
</reference>
<dbReference type="Proteomes" id="UP001164929">
    <property type="component" value="Chromosome 2"/>
</dbReference>
<evidence type="ECO:0000313" key="2">
    <source>
        <dbReference type="EMBL" id="KAJ7007605.1"/>
    </source>
</evidence>
<organism evidence="2 3">
    <name type="scientific">Populus alba x Populus x berolinensis</name>
    <dbReference type="NCBI Taxonomy" id="444605"/>
    <lineage>
        <taxon>Eukaryota</taxon>
        <taxon>Viridiplantae</taxon>
        <taxon>Streptophyta</taxon>
        <taxon>Embryophyta</taxon>
        <taxon>Tracheophyta</taxon>
        <taxon>Spermatophyta</taxon>
        <taxon>Magnoliopsida</taxon>
        <taxon>eudicotyledons</taxon>
        <taxon>Gunneridae</taxon>
        <taxon>Pentapetalae</taxon>
        <taxon>rosids</taxon>
        <taxon>fabids</taxon>
        <taxon>Malpighiales</taxon>
        <taxon>Salicaceae</taxon>
        <taxon>Saliceae</taxon>
        <taxon>Populus</taxon>
    </lineage>
</organism>